<dbReference type="PROSITE" id="PS51186">
    <property type="entry name" value="GNAT"/>
    <property type="match status" value="1"/>
</dbReference>
<dbReference type="Proteomes" id="UP000254101">
    <property type="component" value="Unassembled WGS sequence"/>
</dbReference>
<dbReference type="RefSeq" id="WP_115491126.1">
    <property type="nucleotide sequence ID" value="NZ_JACHWW010000001.1"/>
</dbReference>
<dbReference type="InterPro" id="IPR016181">
    <property type="entry name" value="Acyl_CoA_acyltransferase"/>
</dbReference>
<reference evidence="2 3" key="1">
    <citation type="submission" date="2018-07" db="EMBL/GenBank/DDBJ databases">
        <title>Erythrobacter nanhaiensis sp. nov., a novel member of the genus Erythrobacter isolated from the South China Sea.</title>
        <authorList>
            <person name="Chen X."/>
            <person name="Liu J."/>
        </authorList>
    </citation>
    <scope>NUCLEOTIDE SEQUENCE [LARGE SCALE GENOMIC DNA]</scope>
    <source>
        <strain evidence="2 3">S-5</strain>
    </source>
</reference>
<evidence type="ECO:0000313" key="2">
    <source>
        <dbReference type="EMBL" id="RDS76902.1"/>
    </source>
</evidence>
<proteinExistence type="predicted"/>
<dbReference type="GO" id="GO:0016747">
    <property type="term" value="F:acyltransferase activity, transferring groups other than amino-acyl groups"/>
    <property type="evidence" value="ECO:0007669"/>
    <property type="project" value="InterPro"/>
</dbReference>
<dbReference type="SUPFAM" id="SSF55729">
    <property type="entry name" value="Acyl-CoA N-acyltransferases (Nat)"/>
    <property type="match status" value="1"/>
</dbReference>
<comment type="caution">
    <text evidence="2">The sequence shown here is derived from an EMBL/GenBank/DDBJ whole genome shotgun (WGS) entry which is preliminary data.</text>
</comment>
<dbReference type="AlphaFoldDB" id="A0A395LJ09"/>
<name>A0A395LJ09_9SPHN</name>
<dbReference type="Gene3D" id="3.40.630.30">
    <property type="match status" value="1"/>
</dbReference>
<keyword evidence="3" id="KW-1185">Reference proteome</keyword>
<keyword evidence="2" id="KW-0808">Transferase</keyword>
<evidence type="ECO:0000313" key="3">
    <source>
        <dbReference type="Proteomes" id="UP000254101"/>
    </source>
</evidence>
<protein>
    <submittedName>
        <fullName evidence="2">N-acetyltransferase</fullName>
    </submittedName>
</protein>
<dbReference type="CDD" id="cd04301">
    <property type="entry name" value="NAT_SF"/>
    <property type="match status" value="1"/>
</dbReference>
<dbReference type="Pfam" id="PF13527">
    <property type="entry name" value="Acetyltransf_9"/>
    <property type="match status" value="1"/>
</dbReference>
<organism evidence="2 3">
    <name type="scientific">Alteriqipengyuania lutimaris</name>
    <dbReference type="NCBI Taxonomy" id="1538146"/>
    <lineage>
        <taxon>Bacteria</taxon>
        <taxon>Pseudomonadati</taxon>
        <taxon>Pseudomonadota</taxon>
        <taxon>Alphaproteobacteria</taxon>
        <taxon>Sphingomonadales</taxon>
        <taxon>Erythrobacteraceae</taxon>
        <taxon>Alteriqipengyuania</taxon>
    </lineage>
</organism>
<accession>A0A395LJ09</accession>
<dbReference type="EMBL" id="QRBB01000001">
    <property type="protein sequence ID" value="RDS76902.1"/>
    <property type="molecule type" value="Genomic_DNA"/>
</dbReference>
<sequence length="173" mass="18178">MRKLTIRDEVEGDAPAIHALTRAAFANDGYSSGNEHDIVDSLRADGDLVLSLVATNLDEAIVGHIAISPITISDGSAGWFAGGPVSVMPTRQRTGIGSQLVEESLVRLEARGARGLVLLGDPGYYTRFGFSADPELVLPGALPGYFQVRMIGSGPRPKGEVSYAPGFSARPVA</sequence>
<evidence type="ECO:0000259" key="1">
    <source>
        <dbReference type="PROSITE" id="PS51186"/>
    </source>
</evidence>
<dbReference type="OrthoDB" id="9797178at2"/>
<feature type="domain" description="N-acetyltransferase" evidence="1">
    <location>
        <begin position="4"/>
        <end position="155"/>
    </location>
</feature>
<dbReference type="InterPro" id="IPR000182">
    <property type="entry name" value="GNAT_dom"/>
</dbReference>
<gene>
    <name evidence="2" type="ORF">DL238_04295</name>
</gene>